<dbReference type="SUPFAM" id="SSF54928">
    <property type="entry name" value="RNA-binding domain, RBD"/>
    <property type="match status" value="2"/>
</dbReference>
<evidence type="ECO:0000313" key="7">
    <source>
        <dbReference type="EnsemblMetazoa" id="XP_016773548"/>
    </source>
</evidence>
<dbReference type="KEGG" id="ame:724425"/>
<reference evidence="7" key="1">
    <citation type="submission" date="2021-01" db="UniProtKB">
        <authorList>
            <consortium name="EnsemblMetazoa"/>
        </authorList>
    </citation>
    <scope>IDENTIFICATION</scope>
    <source>
        <strain evidence="7">DH4</strain>
    </source>
</reference>
<dbReference type="EnsemblMetazoa" id="XM_016918059">
    <property type="protein sequence ID" value="XP_016773548"/>
    <property type="gene ID" value="LOC724425"/>
</dbReference>
<dbReference type="OrthoDB" id="3800936at2759"/>
<evidence type="ECO:0000313" key="8">
    <source>
        <dbReference type="Proteomes" id="UP000005203"/>
    </source>
</evidence>
<gene>
    <name evidence="7" type="primary">724425</name>
    <name evidence="9" type="synonym">LOC724425</name>
</gene>
<dbReference type="CDD" id="cd12249">
    <property type="entry name" value="RRM1_hnRNPR_like"/>
    <property type="match status" value="1"/>
</dbReference>
<evidence type="ECO:0000256" key="4">
    <source>
        <dbReference type="ARBA" id="ARBA00022884"/>
    </source>
</evidence>
<reference evidence="9" key="2">
    <citation type="submission" date="2025-04" db="UniProtKB">
        <authorList>
            <consortium name="RefSeq"/>
        </authorList>
    </citation>
    <scope>IDENTIFICATION</scope>
    <source>
        <strain evidence="9">DH4</strain>
        <tissue evidence="9">Whole body</tissue>
    </source>
</reference>
<keyword evidence="4 5" id="KW-0694">RNA-binding</keyword>
<dbReference type="Gene3D" id="3.30.70.330">
    <property type="match status" value="3"/>
</dbReference>
<dbReference type="GO" id="GO:0005737">
    <property type="term" value="C:cytoplasm"/>
    <property type="evidence" value="ECO:0007669"/>
    <property type="project" value="UniProtKB-SubCell"/>
</dbReference>
<dbReference type="Pfam" id="PF00076">
    <property type="entry name" value="RRM_1"/>
    <property type="match status" value="2"/>
</dbReference>
<evidence type="ECO:0000256" key="2">
    <source>
        <dbReference type="ARBA" id="ARBA00022490"/>
    </source>
</evidence>
<accession>A0A7M7IY21</accession>
<keyword evidence="8" id="KW-1185">Reference proteome</keyword>
<dbReference type="GO" id="GO:0003723">
    <property type="term" value="F:RNA binding"/>
    <property type="evidence" value="ECO:0007669"/>
    <property type="project" value="UniProtKB-UniRule"/>
</dbReference>
<comment type="subcellular location">
    <subcellularLocation>
        <location evidence="1">Cytoplasm</location>
    </subcellularLocation>
</comment>
<evidence type="ECO:0000313" key="9">
    <source>
        <dbReference type="RefSeq" id="XP_016773548.1"/>
    </source>
</evidence>
<dbReference type="RefSeq" id="XP_016773548.1">
    <property type="nucleotide sequence ID" value="XM_016918059.2"/>
</dbReference>
<dbReference type="PANTHER" id="PTHR21245">
    <property type="entry name" value="HETEROGENEOUS NUCLEAR RIBONUCLEOPROTEIN"/>
    <property type="match status" value="1"/>
</dbReference>
<evidence type="ECO:0000259" key="6">
    <source>
        <dbReference type="PROSITE" id="PS50102"/>
    </source>
</evidence>
<feature type="domain" description="RRM" evidence="6">
    <location>
        <begin position="238"/>
        <end position="312"/>
    </location>
</feature>
<dbReference type="AlphaFoldDB" id="A0A7M7IY21"/>
<evidence type="ECO:0000256" key="5">
    <source>
        <dbReference type="PROSITE-ProRule" id="PRU00176"/>
    </source>
</evidence>
<feature type="domain" description="RRM" evidence="6">
    <location>
        <begin position="141"/>
        <end position="223"/>
    </location>
</feature>
<proteinExistence type="predicted"/>
<dbReference type="InterPro" id="IPR035979">
    <property type="entry name" value="RBD_domain_sf"/>
</dbReference>
<protein>
    <submittedName>
        <fullName evidence="9">APOBEC1 complementation factor-like</fullName>
    </submittedName>
</protein>
<dbReference type="CDD" id="cd12250">
    <property type="entry name" value="RRM2_hnRNPR_like"/>
    <property type="match status" value="1"/>
</dbReference>
<keyword evidence="2" id="KW-0963">Cytoplasm</keyword>
<dbReference type="Proteomes" id="UP000005203">
    <property type="component" value="Linkage group LG2"/>
</dbReference>
<evidence type="ECO:0000256" key="1">
    <source>
        <dbReference type="ARBA" id="ARBA00004496"/>
    </source>
</evidence>
<dbReference type="InterPro" id="IPR012677">
    <property type="entry name" value="Nucleotide-bd_a/b_plait_sf"/>
</dbReference>
<accession>A0A8B7KS70</accession>
<organism evidence="7">
    <name type="scientific">Apis mellifera</name>
    <name type="common">Honeybee</name>
    <dbReference type="NCBI Taxonomy" id="7460"/>
    <lineage>
        <taxon>Eukaryota</taxon>
        <taxon>Metazoa</taxon>
        <taxon>Ecdysozoa</taxon>
        <taxon>Arthropoda</taxon>
        <taxon>Hexapoda</taxon>
        <taxon>Insecta</taxon>
        <taxon>Pterygota</taxon>
        <taxon>Neoptera</taxon>
        <taxon>Endopterygota</taxon>
        <taxon>Hymenoptera</taxon>
        <taxon>Apocrita</taxon>
        <taxon>Aculeata</taxon>
        <taxon>Apoidea</taxon>
        <taxon>Anthophila</taxon>
        <taxon>Apidae</taxon>
        <taxon>Apis</taxon>
    </lineage>
</organism>
<dbReference type="NCBIfam" id="TIGR01648">
    <property type="entry name" value="hnRNP-R-Q"/>
    <property type="match status" value="1"/>
</dbReference>
<dbReference type="PROSITE" id="PS50102">
    <property type="entry name" value="RRM"/>
    <property type="match status" value="3"/>
</dbReference>
<dbReference type="FunFam" id="3.30.70.330:FF:000022">
    <property type="entry name" value="APOBEC1 complementation factor isoform X1"/>
    <property type="match status" value="1"/>
</dbReference>
<keyword evidence="3" id="KW-0677">Repeat</keyword>
<sequence length="477" mass="55023">MDKIKKIHVKTSANSVGECQLTIRLLEMLQRTKYELVQENGQRRLTAPEIIRGEKQRVKGAEIFLGRLPRDCYEDELMPVLETIGYLIELRLMLDFSGSTRGYAFASFEDVKTARRACAKLDGYEIRPGHRIGVVKSVDNCRLFFGGVPKNKSKEEFMQELTKILEGIIDIYLYPSAHDKTLNRGFIFVEFKDHRAAAMARRKLIPGRVMLWDHEIAVDWADPEPGDPIDEEIMESVTALFVRNLNLDMSQQKVRDIFQKNTKIPILKLKKINHFAFVHYENRQAAQTVMDIMTRSNGIADSEGWEIRWAKPIGAAKILERQRCINEAVAKSSFHKFEQNRKYISPKKCNLKKLQSQVMDLNANVVDIALMHMTALQYFIKEKFNATCTFNYLHAVDESAFMCKIIIFKDGNILFEYHGESMPTKQNAIVAACTKIYQFIAQNYVLLNNEHYCMEQKLNINPAVGSPVSWNRDIDYN</sequence>
<dbReference type="GeneID" id="724425"/>
<dbReference type="InterPro" id="IPR000504">
    <property type="entry name" value="RRM_dom"/>
</dbReference>
<name>A0A7M7IY21_APIME</name>
<dbReference type="InterPro" id="IPR006535">
    <property type="entry name" value="HnRNP_R/Q_splicing_fac"/>
</dbReference>
<feature type="domain" description="RRM" evidence="6">
    <location>
        <begin position="61"/>
        <end position="139"/>
    </location>
</feature>
<dbReference type="OMA" id="WAKPIGA"/>
<dbReference type="SMART" id="SM00360">
    <property type="entry name" value="RRM"/>
    <property type="match status" value="3"/>
</dbReference>
<evidence type="ECO:0000256" key="3">
    <source>
        <dbReference type="ARBA" id="ARBA00022737"/>
    </source>
</evidence>